<feature type="DNA-binding region" description="H-T-H motif" evidence="5">
    <location>
        <begin position="38"/>
        <end position="57"/>
    </location>
</feature>
<dbReference type="Proteomes" id="UP000650511">
    <property type="component" value="Unassembled WGS sequence"/>
</dbReference>
<gene>
    <name evidence="7" type="ORF">GCM10011354_08440</name>
</gene>
<keyword evidence="4" id="KW-0804">Transcription</keyword>
<sequence>MSADPGVPARTTRGERTAARLRAAARAVFADRGYAAARVEDVVAEAGVSHGTFYTYFENKAGALDALIDETAGQLQAVVDEPWEGTDVLTTIAAVIDRFVDVFSQHGDVVRTWLEASAHDQHFRDRLREVRTGYVERVAQNLGPALDSTPHDPQVAAAALVAMVEGYATQGMTSDDEEQRASVVRTLASIWFGGLLRLMDPSTS</sequence>
<evidence type="ECO:0000313" key="7">
    <source>
        <dbReference type="EMBL" id="GGI04307.1"/>
    </source>
</evidence>
<dbReference type="InterPro" id="IPR039538">
    <property type="entry name" value="BetI_C"/>
</dbReference>
<dbReference type="SUPFAM" id="SSF48498">
    <property type="entry name" value="Tetracyclin repressor-like, C-terminal domain"/>
    <property type="match status" value="1"/>
</dbReference>
<keyword evidence="2" id="KW-0805">Transcription regulation</keyword>
<dbReference type="EMBL" id="BMHA01000003">
    <property type="protein sequence ID" value="GGI04307.1"/>
    <property type="molecule type" value="Genomic_DNA"/>
</dbReference>
<keyword evidence="3 5" id="KW-0238">DNA-binding</keyword>
<comment type="caution">
    <text evidence="7">The sequence shown here is derived from an EMBL/GenBank/DDBJ whole genome shotgun (WGS) entry which is preliminary data.</text>
</comment>
<feature type="domain" description="HTH tetR-type" evidence="6">
    <location>
        <begin position="15"/>
        <end position="75"/>
    </location>
</feature>
<dbReference type="PANTHER" id="PTHR30055:SF234">
    <property type="entry name" value="HTH-TYPE TRANSCRIPTIONAL REGULATOR BETI"/>
    <property type="match status" value="1"/>
</dbReference>
<dbReference type="InterPro" id="IPR009057">
    <property type="entry name" value="Homeodomain-like_sf"/>
</dbReference>
<keyword evidence="1" id="KW-0678">Repressor</keyword>
<proteinExistence type="predicted"/>
<dbReference type="Pfam" id="PF00440">
    <property type="entry name" value="TetR_N"/>
    <property type="match status" value="1"/>
</dbReference>
<evidence type="ECO:0000256" key="1">
    <source>
        <dbReference type="ARBA" id="ARBA00022491"/>
    </source>
</evidence>
<dbReference type="Gene3D" id="1.10.10.60">
    <property type="entry name" value="Homeodomain-like"/>
    <property type="match status" value="1"/>
</dbReference>
<dbReference type="GO" id="GO:0000976">
    <property type="term" value="F:transcription cis-regulatory region binding"/>
    <property type="evidence" value="ECO:0007669"/>
    <property type="project" value="TreeGrafter"/>
</dbReference>
<dbReference type="InterPro" id="IPR001647">
    <property type="entry name" value="HTH_TetR"/>
</dbReference>
<reference evidence="7" key="2">
    <citation type="submission" date="2020-09" db="EMBL/GenBank/DDBJ databases">
        <authorList>
            <person name="Sun Q."/>
            <person name="Zhou Y."/>
        </authorList>
    </citation>
    <scope>NUCLEOTIDE SEQUENCE</scope>
    <source>
        <strain evidence="7">CGMCC 1.14988</strain>
    </source>
</reference>
<protein>
    <recommendedName>
        <fullName evidence="6">HTH tetR-type domain-containing protein</fullName>
    </recommendedName>
</protein>
<dbReference type="InterPro" id="IPR050109">
    <property type="entry name" value="HTH-type_TetR-like_transc_reg"/>
</dbReference>
<dbReference type="AlphaFoldDB" id="A0A8J3A8M5"/>
<dbReference type="SUPFAM" id="SSF46689">
    <property type="entry name" value="Homeodomain-like"/>
    <property type="match status" value="1"/>
</dbReference>
<dbReference type="InterPro" id="IPR036271">
    <property type="entry name" value="Tet_transcr_reg_TetR-rel_C_sf"/>
</dbReference>
<evidence type="ECO:0000256" key="4">
    <source>
        <dbReference type="ARBA" id="ARBA00023163"/>
    </source>
</evidence>
<dbReference type="PRINTS" id="PR00455">
    <property type="entry name" value="HTHTETR"/>
</dbReference>
<evidence type="ECO:0000256" key="2">
    <source>
        <dbReference type="ARBA" id="ARBA00023015"/>
    </source>
</evidence>
<evidence type="ECO:0000256" key="3">
    <source>
        <dbReference type="ARBA" id="ARBA00023125"/>
    </source>
</evidence>
<dbReference type="GO" id="GO:0003700">
    <property type="term" value="F:DNA-binding transcription factor activity"/>
    <property type="evidence" value="ECO:0007669"/>
    <property type="project" value="TreeGrafter"/>
</dbReference>
<dbReference type="PROSITE" id="PS50977">
    <property type="entry name" value="HTH_TETR_2"/>
    <property type="match status" value="1"/>
</dbReference>
<keyword evidence="8" id="KW-1185">Reference proteome</keyword>
<evidence type="ECO:0000313" key="8">
    <source>
        <dbReference type="Proteomes" id="UP000650511"/>
    </source>
</evidence>
<evidence type="ECO:0000259" key="6">
    <source>
        <dbReference type="PROSITE" id="PS50977"/>
    </source>
</evidence>
<dbReference type="PANTHER" id="PTHR30055">
    <property type="entry name" value="HTH-TYPE TRANSCRIPTIONAL REGULATOR RUTR"/>
    <property type="match status" value="1"/>
</dbReference>
<accession>A0A8J3A8M5</accession>
<organism evidence="7 8">
    <name type="scientific">Egicoccus halophilus</name>
    <dbReference type="NCBI Taxonomy" id="1670830"/>
    <lineage>
        <taxon>Bacteria</taxon>
        <taxon>Bacillati</taxon>
        <taxon>Actinomycetota</taxon>
        <taxon>Nitriliruptoria</taxon>
        <taxon>Egicoccales</taxon>
        <taxon>Egicoccaceae</taxon>
        <taxon>Egicoccus</taxon>
    </lineage>
</organism>
<name>A0A8J3A8M5_9ACTN</name>
<evidence type="ECO:0000256" key="5">
    <source>
        <dbReference type="PROSITE-ProRule" id="PRU00335"/>
    </source>
</evidence>
<reference evidence="7" key="1">
    <citation type="journal article" date="2014" name="Int. J. Syst. Evol. Microbiol.">
        <title>Complete genome sequence of Corynebacterium casei LMG S-19264T (=DSM 44701T), isolated from a smear-ripened cheese.</title>
        <authorList>
            <consortium name="US DOE Joint Genome Institute (JGI-PGF)"/>
            <person name="Walter F."/>
            <person name="Albersmeier A."/>
            <person name="Kalinowski J."/>
            <person name="Ruckert C."/>
        </authorList>
    </citation>
    <scope>NUCLEOTIDE SEQUENCE</scope>
    <source>
        <strain evidence="7">CGMCC 1.14988</strain>
    </source>
</reference>
<dbReference type="RefSeq" id="WP_165403962.1">
    <property type="nucleotide sequence ID" value="NZ_BMHA01000003.1"/>
</dbReference>
<dbReference type="Pfam" id="PF13977">
    <property type="entry name" value="TetR_C_6"/>
    <property type="match status" value="1"/>
</dbReference>
<dbReference type="Gene3D" id="1.10.357.10">
    <property type="entry name" value="Tetracycline Repressor, domain 2"/>
    <property type="match status" value="1"/>
</dbReference>